<keyword evidence="11" id="KW-1185">Reference proteome</keyword>
<keyword evidence="9" id="KW-0812">Transmembrane</keyword>
<evidence type="ECO:0000256" key="9">
    <source>
        <dbReference type="SAM" id="Phobius"/>
    </source>
</evidence>
<evidence type="ECO:0000256" key="5">
    <source>
        <dbReference type="ARBA" id="ARBA00022801"/>
    </source>
</evidence>
<evidence type="ECO:0000256" key="1">
    <source>
        <dbReference type="ARBA" id="ARBA00004502"/>
    </source>
</evidence>
<proteinExistence type="inferred from homology"/>
<accession>A0A3Q2D636</accession>
<dbReference type="GO" id="GO:0005811">
    <property type="term" value="C:lipid droplet"/>
    <property type="evidence" value="ECO:0007669"/>
    <property type="project" value="UniProtKB-SubCell"/>
</dbReference>
<dbReference type="AlphaFoldDB" id="A0A3Q2D636"/>
<evidence type="ECO:0000313" key="11">
    <source>
        <dbReference type="Proteomes" id="UP000265020"/>
    </source>
</evidence>
<comment type="similarity">
    <text evidence="2">Belongs to the AB hydrolase superfamily. LDAH family.</text>
</comment>
<sequence>MEKEVQREFIYCSGAATEVLKVGSSHLSGRDVLFLIIPGNPGMVEFYRSFMQTLHSLLGLPVWAVSHAGHCAPPDSMDIVEGRTSFSFRLSSQLRPENQVVSPCGSDASAAAKRDVFGLDGQVQHKLAFLHQHVPRGTALVLVGHSIGCYMILEMMRRDPELKVLKAVLLFPTIERMAQSPQGKVMTPLMCQLRYLLYLPLFLLSLLPHGVMARLVRLMFSSIPDLDPCVLQPSVEMLGSGDCPVNALYLGGQEMRMVLERDNVTIQKNLDKVREHLSSFLDPEDGFRSGDSNTSCSSAPVLLRSVGPLVPRHLLPGHQEGFPTWRLPAV</sequence>
<evidence type="ECO:0000256" key="7">
    <source>
        <dbReference type="ARBA" id="ARBA00039150"/>
    </source>
</evidence>
<evidence type="ECO:0000256" key="3">
    <source>
        <dbReference type="ARBA" id="ARBA00019242"/>
    </source>
</evidence>
<dbReference type="Gene3D" id="3.40.50.1820">
    <property type="entry name" value="alpha/beta hydrolase"/>
    <property type="match status" value="1"/>
</dbReference>
<evidence type="ECO:0000256" key="6">
    <source>
        <dbReference type="ARBA" id="ARBA00031924"/>
    </source>
</evidence>
<feature type="transmembrane region" description="Helical" evidence="9">
    <location>
        <begin position="195"/>
        <end position="216"/>
    </location>
</feature>
<dbReference type="Pfam" id="PF10230">
    <property type="entry name" value="LIDHydrolase"/>
    <property type="match status" value="1"/>
</dbReference>
<comment type="catalytic activity">
    <reaction evidence="8">
        <text>a cholesterol ester + H2O = cholesterol + a fatty acid + H(+)</text>
        <dbReference type="Rhea" id="RHEA:36403"/>
        <dbReference type="ChEBI" id="CHEBI:15377"/>
        <dbReference type="ChEBI" id="CHEBI:15378"/>
        <dbReference type="ChEBI" id="CHEBI:16113"/>
        <dbReference type="ChEBI" id="CHEBI:17002"/>
        <dbReference type="ChEBI" id="CHEBI:28868"/>
        <dbReference type="EC" id="3.1.1.13"/>
    </reaction>
    <physiologicalReaction direction="left-to-right" evidence="8">
        <dbReference type="Rhea" id="RHEA:36404"/>
    </physiologicalReaction>
</comment>
<dbReference type="GO" id="GO:0019915">
    <property type="term" value="P:lipid storage"/>
    <property type="evidence" value="ECO:0007669"/>
    <property type="project" value="InterPro"/>
</dbReference>
<dbReference type="GeneTree" id="ENSGT00390000009688"/>
<keyword evidence="9" id="KW-1133">Transmembrane helix</keyword>
<keyword evidence="5" id="KW-0378">Hydrolase</keyword>
<evidence type="ECO:0000256" key="2">
    <source>
        <dbReference type="ARBA" id="ARBA00008300"/>
    </source>
</evidence>
<dbReference type="EC" id="3.1.1.13" evidence="7"/>
<dbReference type="SUPFAM" id="SSF53474">
    <property type="entry name" value="alpha/beta-Hydrolases"/>
    <property type="match status" value="1"/>
</dbReference>
<organism evidence="10 11">
    <name type="scientific">Cyprinodon variegatus</name>
    <name type="common">Sheepshead minnow</name>
    <dbReference type="NCBI Taxonomy" id="28743"/>
    <lineage>
        <taxon>Eukaryota</taxon>
        <taxon>Metazoa</taxon>
        <taxon>Chordata</taxon>
        <taxon>Craniata</taxon>
        <taxon>Vertebrata</taxon>
        <taxon>Euteleostomi</taxon>
        <taxon>Actinopterygii</taxon>
        <taxon>Neopterygii</taxon>
        <taxon>Teleostei</taxon>
        <taxon>Neoteleostei</taxon>
        <taxon>Acanthomorphata</taxon>
        <taxon>Ovalentaria</taxon>
        <taxon>Atherinomorphae</taxon>
        <taxon>Cyprinodontiformes</taxon>
        <taxon>Cyprinodontidae</taxon>
        <taxon>Cyprinodon</taxon>
    </lineage>
</organism>
<reference evidence="10" key="1">
    <citation type="submission" date="2025-08" db="UniProtKB">
        <authorList>
            <consortium name="Ensembl"/>
        </authorList>
    </citation>
    <scope>IDENTIFICATION</scope>
</reference>
<dbReference type="PANTHER" id="PTHR13390:SF0">
    <property type="entry name" value="LIPID DROPLET-ASSOCIATED HYDROLASE"/>
    <property type="match status" value="1"/>
</dbReference>
<reference evidence="10" key="2">
    <citation type="submission" date="2025-09" db="UniProtKB">
        <authorList>
            <consortium name="Ensembl"/>
        </authorList>
    </citation>
    <scope>IDENTIFICATION</scope>
</reference>
<comment type="subcellular location">
    <subcellularLocation>
        <location evidence="1">Lipid droplet</location>
    </subcellularLocation>
</comment>
<dbReference type="PANTHER" id="PTHR13390">
    <property type="entry name" value="LIPASE"/>
    <property type="match status" value="1"/>
</dbReference>
<evidence type="ECO:0000313" key="10">
    <source>
        <dbReference type="Ensembl" id="ENSCVAP00000014013.1"/>
    </source>
</evidence>
<dbReference type="GO" id="GO:0004771">
    <property type="term" value="F:sterol ester esterase activity"/>
    <property type="evidence" value="ECO:0007669"/>
    <property type="project" value="UniProtKB-EC"/>
</dbReference>
<keyword evidence="9" id="KW-0472">Membrane</keyword>
<evidence type="ECO:0000256" key="4">
    <source>
        <dbReference type="ARBA" id="ARBA00022677"/>
    </source>
</evidence>
<protein>
    <recommendedName>
        <fullName evidence="3">Lipid droplet-associated hydrolase</fullName>
        <ecNumber evidence="7">3.1.1.13</ecNumber>
    </recommendedName>
    <alternativeName>
        <fullName evidence="6">Lipid droplet-associated serine hydrolase</fullName>
    </alternativeName>
</protein>
<name>A0A3Q2D636_CYPVA</name>
<dbReference type="InterPro" id="IPR019363">
    <property type="entry name" value="LDAH"/>
</dbReference>
<keyword evidence="4" id="KW-0551">Lipid droplet</keyword>
<dbReference type="Ensembl" id="ENSCVAT00000030935.1">
    <property type="protein sequence ID" value="ENSCVAP00000014013.1"/>
    <property type="gene ID" value="ENSCVAG00000016626.1"/>
</dbReference>
<evidence type="ECO:0000256" key="8">
    <source>
        <dbReference type="ARBA" id="ARBA00049527"/>
    </source>
</evidence>
<dbReference type="Proteomes" id="UP000265020">
    <property type="component" value="Unassembled WGS sequence"/>
</dbReference>
<dbReference type="InterPro" id="IPR029058">
    <property type="entry name" value="AB_hydrolase_fold"/>
</dbReference>